<dbReference type="Pfam" id="PF24883">
    <property type="entry name" value="NPHP3_N"/>
    <property type="match status" value="1"/>
</dbReference>
<dbReference type="InterPro" id="IPR036770">
    <property type="entry name" value="Ankyrin_rpt-contain_sf"/>
</dbReference>
<feature type="domain" description="NACHT" evidence="4">
    <location>
        <begin position="359"/>
        <end position="509"/>
    </location>
</feature>
<dbReference type="Gene3D" id="1.25.40.20">
    <property type="entry name" value="Ankyrin repeat-containing domain"/>
    <property type="match status" value="3"/>
</dbReference>
<evidence type="ECO:0000313" key="5">
    <source>
        <dbReference type="EMBL" id="KAJ5355471.1"/>
    </source>
</evidence>
<dbReference type="PANTHER" id="PTHR10039:SF16">
    <property type="entry name" value="GPI INOSITOL-DEACYLASE"/>
    <property type="match status" value="1"/>
</dbReference>
<dbReference type="Proteomes" id="UP001147782">
    <property type="component" value="Unassembled WGS sequence"/>
</dbReference>
<dbReference type="Gene3D" id="3.40.50.300">
    <property type="entry name" value="P-loop containing nucleotide triphosphate hydrolases"/>
    <property type="match status" value="1"/>
</dbReference>
<dbReference type="SUPFAM" id="SSF48403">
    <property type="entry name" value="Ankyrin repeat"/>
    <property type="match status" value="1"/>
</dbReference>
<keyword evidence="1" id="KW-0677">Repeat</keyword>
<reference evidence="5" key="2">
    <citation type="journal article" date="2023" name="IMA Fungus">
        <title>Comparative genomic study of the Penicillium genus elucidates a diverse pangenome and 15 lateral gene transfer events.</title>
        <authorList>
            <person name="Petersen C."/>
            <person name="Sorensen T."/>
            <person name="Nielsen M.R."/>
            <person name="Sondergaard T.E."/>
            <person name="Sorensen J.L."/>
            <person name="Fitzpatrick D.A."/>
            <person name="Frisvad J.C."/>
            <person name="Nielsen K.L."/>
        </authorList>
    </citation>
    <scope>NUCLEOTIDE SEQUENCE</scope>
    <source>
        <strain evidence="5">IBT 29864</strain>
    </source>
</reference>
<evidence type="ECO:0000256" key="3">
    <source>
        <dbReference type="SAM" id="MobiDB-lite"/>
    </source>
</evidence>
<dbReference type="InterPro" id="IPR002110">
    <property type="entry name" value="Ankyrin_rpt"/>
</dbReference>
<evidence type="ECO:0000313" key="6">
    <source>
        <dbReference type="Proteomes" id="UP001147782"/>
    </source>
</evidence>
<dbReference type="GeneID" id="81444775"/>
<proteinExistence type="predicted"/>
<dbReference type="AlphaFoldDB" id="A0A9W9R8C0"/>
<feature type="region of interest" description="Disordered" evidence="3">
    <location>
        <begin position="1"/>
        <end position="39"/>
    </location>
</feature>
<dbReference type="Pfam" id="PF12796">
    <property type="entry name" value="Ank_2"/>
    <property type="match status" value="3"/>
</dbReference>
<dbReference type="PANTHER" id="PTHR10039">
    <property type="entry name" value="AMELOGENIN"/>
    <property type="match status" value="1"/>
</dbReference>
<name>A0A9W9R8C0_9EURO</name>
<evidence type="ECO:0000256" key="2">
    <source>
        <dbReference type="SAM" id="Coils"/>
    </source>
</evidence>
<dbReference type="OrthoDB" id="7464126at2759"/>
<dbReference type="Pfam" id="PF22939">
    <property type="entry name" value="WHD_GPIID"/>
    <property type="match status" value="1"/>
</dbReference>
<dbReference type="InterPro" id="IPR054471">
    <property type="entry name" value="GPIID_WHD"/>
</dbReference>
<keyword evidence="6" id="KW-1185">Reference proteome</keyword>
<sequence>MVLKRLKAKLKRPPPPTTAGPTQAKNDEGIPAPTGPPKIVTGDRDLWLEAFEKLPQNLQLGLERRGMKSSEPLVDQIERFQKEAERLRDQSMAKDWKIQIGERQVPIRQTVVGIVHWATKIGDVAIQFSPSPGAGAWAVAKSILQVGYQDISMKWNILASANPEIDTFDKERSALLSVVDKVAGVMFCGQVYYEIYTAERTGRQDVVNKLHDTLVDLYACILDLLATSTDLSSNTAVQFCRAVFDTRKPSAKLSELQGLEQDLTAAAVKCEITAHACQDDIVKKYLQEAEDSLRTIDRNMEQVLQLVSEHERRSLLEWISTIQYGRHHDEIEEKRNPNTGDWLIQHPKFCEWMDSPTSGALWLQGSPGAGKTYLTSAVAKHIGATMSSQMEGFAFFFCNRDEQNRRQALSVLRSLVRQLAAPKHNTQSVRKSLQEAREKATDRASELGLSDCQGQLLESFNLYPTTFIVLDALDEVLEDELDILMEKLDDLVRKTQAGNKVKLFVSSRPEKEIARMYGSGPTVIINAGDNKTDIKRFVKMEMDTIEKRYPNSDVALMKEKITTTILDKCDNMFLWAALQVKQVTRCDSIDSIMYALETLPRGLNAAYDQIYSKIQDRPLPERTLAERTIKWVMCAPSPLSTEELLGAVQISLEKDQIKLVNLVQRESLLSICENLLIVDSEGDWRFFHLSAREYFETTHHLTQPAFAFCAQVCFRSLISTFSSTKVSEVLPKWLQRSSDIPVEDAKNPFDVTHPFSKHVQAFWPFYALEQTESDESIKYLKQFLGSLEESSPFFVRWAAHMFPPDESWRVFYSSRYLSLLKIELSPTTTPIFALAHFSLHNVLHEWFDNQTFDPNQKNRSGDSLLTISALNNCVPLCADLIERGVYVNQPSASDKYGSALTAAACSKSLEVVRYLVEEAHADANLLPQVGDYGSALTAAACSGSLEVVRYLVEEAHPDVNLLPQVGYYGSALTAAACSGNLEVVRYLVEEAHADANLLPQVGRYGSALTAAAYHGDLEVVRYLVEEAHPDVNLLPQVGYYGSALTAAACSGSLEVVRYLVEEAHPDVNLLPQVGYYGSALTAAACSGSLEVVRYLVEEAQADANLLPQVGDYGSALTVAAYHGDLEVVRYLVEEAQADANLLPQVGDYGSALTAAAYYGDLEVVRYLVEEAQADANLLPQVGHYGSALTAAAYHGDLEVVRYLVEEAQADVNLEFRFAGCSTALDVALSKATQPRDPWSLAEPEDFQAIAEYLISKGAVASQ</sequence>
<keyword evidence="2" id="KW-0175">Coiled coil</keyword>
<feature type="compositionally biased region" description="Basic residues" evidence="3">
    <location>
        <begin position="1"/>
        <end position="12"/>
    </location>
</feature>
<protein>
    <submittedName>
        <fullName evidence="5">Aldehyde dehydrogenase C-terminal</fullName>
    </submittedName>
</protein>
<feature type="coiled-coil region" evidence="2">
    <location>
        <begin position="286"/>
        <end position="313"/>
    </location>
</feature>
<reference evidence="5" key="1">
    <citation type="submission" date="2022-11" db="EMBL/GenBank/DDBJ databases">
        <authorList>
            <person name="Petersen C."/>
        </authorList>
    </citation>
    <scope>NUCLEOTIDE SEQUENCE</scope>
    <source>
        <strain evidence="5">IBT 29864</strain>
    </source>
</reference>
<dbReference type="InterPro" id="IPR007111">
    <property type="entry name" value="NACHT_NTPase"/>
</dbReference>
<dbReference type="InterPro" id="IPR056884">
    <property type="entry name" value="NPHP3-like_N"/>
</dbReference>
<gene>
    <name evidence="5" type="ORF">N7496_012683</name>
</gene>
<evidence type="ECO:0000259" key="4">
    <source>
        <dbReference type="PROSITE" id="PS50837"/>
    </source>
</evidence>
<dbReference type="SMART" id="SM00248">
    <property type="entry name" value="ANK"/>
    <property type="match status" value="11"/>
</dbReference>
<evidence type="ECO:0000256" key="1">
    <source>
        <dbReference type="ARBA" id="ARBA00022737"/>
    </source>
</evidence>
<accession>A0A9W9R8C0</accession>
<dbReference type="RefSeq" id="XP_056549494.1">
    <property type="nucleotide sequence ID" value="XM_056705596.1"/>
</dbReference>
<dbReference type="EMBL" id="JAPZBS010000010">
    <property type="protein sequence ID" value="KAJ5355471.1"/>
    <property type="molecule type" value="Genomic_DNA"/>
</dbReference>
<dbReference type="PROSITE" id="PS50837">
    <property type="entry name" value="NACHT"/>
    <property type="match status" value="1"/>
</dbReference>
<dbReference type="SUPFAM" id="SSF52540">
    <property type="entry name" value="P-loop containing nucleoside triphosphate hydrolases"/>
    <property type="match status" value="1"/>
</dbReference>
<organism evidence="5 6">
    <name type="scientific">Penicillium cataractarum</name>
    <dbReference type="NCBI Taxonomy" id="2100454"/>
    <lineage>
        <taxon>Eukaryota</taxon>
        <taxon>Fungi</taxon>
        <taxon>Dikarya</taxon>
        <taxon>Ascomycota</taxon>
        <taxon>Pezizomycotina</taxon>
        <taxon>Eurotiomycetes</taxon>
        <taxon>Eurotiomycetidae</taxon>
        <taxon>Eurotiales</taxon>
        <taxon>Aspergillaceae</taxon>
        <taxon>Penicillium</taxon>
    </lineage>
</organism>
<dbReference type="InterPro" id="IPR027417">
    <property type="entry name" value="P-loop_NTPase"/>
</dbReference>
<comment type="caution">
    <text evidence="5">The sequence shown here is derived from an EMBL/GenBank/DDBJ whole genome shotgun (WGS) entry which is preliminary data.</text>
</comment>